<dbReference type="RefSeq" id="WP_344452279.1">
    <property type="nucleotide sequence ID" value="NZ_BAAATZ010000017.1"/>
</dbReference>
<dbReference type="EMBL" id="BAAATZ010000017">
    <property type="protein sequence ID" value="GAA2730034.1"/>
    <property type="molecule type" value="Genomic_DNA"/>
</dbReference>
<gene>
    <name evidence="1" type="ORF">GCM10010439_42100</name>
</gene>
<name>A0ABP6GUN3_9ACTN</name>
<keyword evidence="2" id="KW-1185">Reference proteome</keyword>
<organism evidence="1 2">
    <name type="scientific">Actinocorallia aurantiaca</name>
    <dbReference type="NCBI Taxonomy" id="46204"/>
    <lineage>
        <taxon>Bacteria</taxon>
        <taxon>Bacillati</taxon>
        <taxon>Actinomycetota</taxon>
        <taxon>Actinomycetes</taxon>
        <taxon>Streptosporangiales</taxon>
        <taxon>Thermomonosporaceae</taxon>
        <taxon>Actinocorallia</taxon>
    </lineage>
</organism>
<accession>A0ABP6GUN3</accession>
<reference evidence="2" key="1">
    <citation type="journal article" date="2019" name="Int. J. Syst. Evol. Microbiol.">
        <title>The Global Catalogue of Microorganisms (GCM) 10K type strain sequencing project: providing services to taxonomists for standard genome sequencing and annotation.</title>
        <authorList>
            <consortium name="The Broad Institute Genomics Platform"/>
            <consortium name="The Broad Institute Genome Sequencing Center for Infectious Disease"/>
            <person name="Wu L."/>
            <person name="Ma J."/>
        </authorList>
    </citation>
    <scope>NUCLEOTIDE SEQUENCE [LARGE SCALE GENOMIC DNA]</scope>
    <source>
        <strain evidence="2">JCM 8201</strain>
    </source>
</reference>
<protein>
    <recommendedName>
        <fullName evidence="3">Excreted virulence factor EspC (Type VII ESX diderm)</fullName>
    </recommendedName>
</protein>
<comment type="caution">
    <text evidence="1">The sequence shown here is derived from an EMBL/GenBank/DDBJ whole genome shotgun (WGS) entry which is preliminary data.</text>
</comment>
<dbReference type="Proteomes" id="UP001501842">
    <property type="component" value="Unassembled WGS sequence"/>
</dbReference>
<evidence type="ECO:0000313" key="1">
    <source>
        <dbReference type="EMBL" id="GAA2730034.1"/>
    </source>
</evidence>
<proteinExistence type="predicted"/>
<evidence type="ECO:0000313" key="2">
    <source>
        <dbReference type="Proteomes" id="UP001501842"/>
    </source>
</evidence>
<evidence type="ECO:0008006" key="3">
    <source>
        <dbReference type="Google" id="ProtNLM"/>
    </source>
</evidence>
<sequence length="99" mass="10659">MAPSSDVKVAIERLHTLSTSHFPTIAQSVFNAQSHLAAVPLDPKAFGSNPVGPKVMPVYEKTRTAVHGQLKATFEGLDETAGALQKISSHYRNLEEAMS</sequence>